<dbReference type="SUPFAM" id="SSF57756">
    <property type="entry name" value="Retrovirus zinc finger-like domains"/>
    <property type="match status" value="1"/>
</dbReference>
<keyword evidence="1" id="KW-0862">Zinc</keyword>
<dbReference type="EMBL" id="JBGMDY010000008">
    <property type="protein sequence ID" value="KAL2326154.1"/>
    <property type="molecule type" value="Genomic_DNA"/>
</dbReference>
<dbReference type="PROSITE" id="PS50158">
    <property type="entry name" value="ZF_CCHC"/>
    <property type="match status" value="1"/>
</dbReference>
<keyword evidence="1" id="KW-0479">Metal-binding</keyword>
<feature type="region of interest" description="Disordered" evidence="2">
    <location>
        <begin position="105"/>
        <end position="136"/>
    </location>
</feature>
<evidence type="ECO:0000313" key="4">
    <source>
        <dbReference type="EMBL" id="KAL2326154.1"/>
    </source>
</evidence>
<evidence type="ECO:0000256" key="2">
    <source>
        <dbReference type="SAM" id="MobiDB-lite"/>
    </source>
</evidence>
<dbReference type="InterPro" id="IPR036875">
    <property type="entry name" value="Znf_CCHC_sf"/>
</dbReference>
<dbReference type="AlphaFoldDB" id="A0ABD1LRJ9"/>
<name>A0ABD1LRJ9_9FABA</name>
<keyword evidence="5" id="KW-1185">Reference proteome</keyword>
<dbReference type="GO" id="GO:0008270">
    <property type="term" value="F:zinc ion binding"/>
    <property type="evidence" value="ECO:0007669"/>
    <property type="project" value="UniProtKB-KW"/>
</dbReference>
<comment type="caution">
    <text evidence="4">The sequence shown here is derived from an EMBL/GenBank/DDBJ whole genome shotgun (WGS) entry which is preliminary data.</text>
</comment>
<feature type="compositionally biased region" description="Basic and acidic residues" evidence="2">
    <location>
        <begin position="117"/>
        <end position="131"/>
    </location>
</feature>
<proteinExistence type="predicted"/>
<feature type="compositionally biased region" description="Low complexity" evidence="2">
    <location>
        <begin position="38"/>
        <end position="50"/>
    </location>
</feature>
<evidence type="ECO:0000313" key="5">
    <source>
        <dbReference type="Proteomes" id="UP001603857"/>
    </source>
</evidence>
<protein>
    <recommendedName>
        <fullName evidence="3">CCHC-type domain-containing protein</fullName>
    </recommendedName>
</protein>
<organism evidence="4 5">
    <name type="scientific">Flemingia macrophylla</name>
    <dbReference type="NCBI Taxonomy" id="520843"/>
    <lineage>
        <taxon>Eukaryota</taxon>
        <taxon>Viridiplantae</taxon>
        <taxon>Streptophyta</taxon>
        <taxon>Embryophyta</taxon>
        <taxon>Tracheophyta</taxon>
        <taxon>Spermatophyta</taxon>
        <taxon>Magnoliopsida</taxon>
        <taxon>eudicotyledons</taxon>
        <taxon>Gunneridae</taxon>
        <taxon>Pentapetalae</taxon>
        <taxon>rosids</taxon>
        <taxon>fabids</taxon>
        <taxon>Fabales</taxon>
        <taxon>Fabaceae</taxon>
        <taxon>Papilionoideae</taxon>
        <taxon>50 kb inversion clade</taxon>
        <taxon>NPAAA clade</taxon>
        <taxon>indigoferoid/millettioid clade</taxon>
        <taxon>Phaseoleae</taxon>
        <taxon>Flemingia</taxon>
    </lineage>
</organism>
<accession>A0ABD1LRJ9</accession>
<reference evidence="4 5" key="1">
    <citation type="submission" date="2024-08" db="EMBL/GenBank/DDBJ databases">
        <title>Insights into the chromosomal genome structure of Flemingia macrophylla.</title>
        <authorList>
            <person name="Ding Y."/>
            <person name="Zhao Y."/>
            <person name="Bi W."/>
            <person name="Wu M."/>
            <person name="Zhao G."/>
            <person name="Gong Y."/>
            <person name="Li W."/>
            <person name="Zhang P."/>
        </authorList>
    </citation>
    <scope>NUCLEOTIDE SEQUENCE [LARGE SCALE GENOMIC DNA]</scope>
    <source>
        <strain evidence="4">DYQJB</strain>
        <tissue evidence="4">Leaf</tissue>
    </source>
</reference>
<evidence type="ECO:0000256" key="1">
    <source>
        <dbReference type="PROSITE-ProRule" id="PRU00047"/>
    </source>
</evidence>
<feature type="domain" description="CCHC-type" evidence="3">
    <location>
        <begin position="97"/>
        <end position="112"/>
    </location>
</feature>
<gene>
    <name evidence="4" type="ORF">Fmac_025212</name>
</gene>
<feature type="region of interest" description="Disordered" evidence="2">
    <location>
        <begin position="22"/>
        <end position="55"/>
    </location>
</feature>
<dbReference type="SMART" id="SM00343">
    <property type="entry name" value="ZnF_C2HC"/>
    <property type="match status" value="1"/>
</dbReference>
<dbReference type="InterPro" id="IPR001878">
    <property type="entry name" value="Znf_CCHC"/>
</dbReference>
<sequence>MSSAELFGKLREYEMNMFRMADEEQKDRKSQGLALKAEYTTSESKSSTCESESEEEELNQIVKEFKRFMKRKNNKKRPNQSREGFKKSENSFTKFICHECGKVGHIRPECPNLKRQSKYDQRRHDHDEKKKEKFKKKKAYIWDDNDVSTSSGSE</sequence>
<keyword evidence="1" id="KW-0863">Zinc-finger</keyword>
<dbReference type="Gene3D" id="4.10.60.10">
    <property type="entry name" value="Zinc finger, CCHC-type"/>
    <property type="match status" value="1"/>
</dbReference>
<dbReference type="Proteomes" id="UP001603857">
    <property type="component" value="Unassembled WGS sequence"/>
</dbReference>
<evidence type="ECO:0000259" key="3">
    <source>
        <dbReference type="PROSITE" id="PS50158"/>
    </source>
</evidence>